<dbReference type="EMBL" id="JAPCWZ010000010">
    <property type="protein sequence ID" value="KAK8848391.1"/>
    <property type="molecule type" value="Genomic_DNA"/>
</dbReference>
<feature type="signal peptide" evidence="1">
    <location>
        <begin position="1"/>
        <end position="19"/>
    </location>
</feature>
<evidence type="ECO:0000313" key="2">
    <source>
        <dbReference type="EMBL" id="KAK8848391.1"/>
    </source>
</evidence>
<organism evidence="2 3">
    <name type="scientific">Apiospora arundinis</name>
    <dbReference type="NCBI Taxonomy" id="335852"/>
    <lineage>
        <taxon>Eukaryota</taxon>
        <taxon>Fungi</taxon>
        <taxon>Dikarya</taxon>
        <taxon>Ascomycota</taxon>
        <taxon>Pezizomycotina</taxon>
        <taxon>Sordariomycetes</taxon>
        <taxon>Xylariomycetidae</taxon>
        <taxon>Amphisphaeriales</taxon>
        <taxon>Apiosporaceae</taxon>
        <taxon>Apiospora</taxon>
    </lineage>
</organism>
<keyword evidence="3" id="KW-1185">Reference proteome</keyword>
<name>A0ABR2HJK6_9PEZI</name>
<feature type="chain" id="PRO_5047365185" evidence="1">
    <location>
        <begin position="20"/>
        <end position="76"/>
    </location>
</feature>
<keyword evidence="1" id="KW-0732">Signal</keyword>
<sequence>MRLIAILLSIALCVVVVYAGECNSGKHSDGDVFCGNKKISFQCSAGVLSVKDRCADKKECSDKGRVDGSRYEATCG</sequence>
<comment type="caution">
    <text evidence="2">The sequence shown here is derived from an EMBL/GenBank/DDBJ whole genome shotgun (WGS) entry which is preliminary data.</text>
</comment>
<protein>
    <submittedName>
        <fullName evidence="2">Uncharacterized protein</fullName>
    </submittedName>
</protein>
<reference evidence="2 3" key="1">
    <citation type="journal article" date="2024" name="IMA Fungus">
        <title>Apiospora arundinis, a panoply of carbohydrate-active enzymes and secondary metabolites.</title>
        <authorList>
            <person name="Sorensen T."/>
            <person name="Petersen C."/>
            <person name="Muurmann A.T."/>
            <person name="Christiansen J.V."/>
            <person name="Brundto M.L."/>
            <person name="Overgaard C.K."/>
            <person name="Boysen A.T."/>
            <person name="Wollenberg R.D."/>
            <person name="Larsen T.O."/>
            <person name="Sorensen J.L."/>
            <person name="Nielsen K.L."/>
            <person name="Sondergaard T.E."/>
        </authorList>
    </citation>
    <scope>NUCLEOTIDE SEQUENCE [LARGE SCALE GENOMIC DNA]</scope>
    <source>
        <strain evidence="2 3">AAU 773</strain>
    </source>
</reference>
<proteinExistence type="predicted"/>
<dbReference type="Proteomes" id="UP001390339">
    <property type="component" value="Unassembled WGS sequence"/>
</dbReference>
<evidence type="ECO:0000313" key="3">
    <source>
        <dbReference type="Proteomes" id="UP001390339"/>
    </source>
</evidence>
<evidence type="ECO:0000256" key="1">
    <source>
        <dbReference type="SAM" id="SignalP"/>
    </source>
</evidence>
<gene>
    <name evidence="2" type="ORF">PGQ11_014871</name>
</gene>
<accession>A0ABR2HJK6</accession>